<keyword evidence="3" id="KW-1185">Reference proteome</keyword>
<evidence type="ECO:0000256" key="1">
    <source>
        <dbReference type="SAM" id="MobiDB-lite"/>
    </source>
</evidence>
<reference evidence="2 3" key="1">
    <citation type="submission" date="2020-08" db="EMBL/GenBank/DDBJ databases">
        <title>Genomic Encyclopedia of Archaeal and Bacterial Type Strains, Phase II (KMG-II): from individual species to whole genera.</title>
        <authorList>
            <person name="Goeker M."/>
        </authorList>
    </citation>
    <scope>NUCLEOTIDE SEQUENCE [LARGE SCALE GENOMIC DNA]</scope>
    <source>
        <strain evidence="2 3">DSM 43850</strain>
    </source>
</reference>
<feature type="compositionally biased region" description="Polar residues" evidence="1">
    <location>
        <begin position="30"/>
        <end position="43"/>
    </location>
</feature>
<protein>
    <submittedName>
        <fullName evidence="2">Uncharacterized protein</fullName>
    </submittedName>
</protein>
<gene>
    <name evidence="2" type="ORF">BC739_008706</name>
</gene>
<dbReference type="Proteomes" id="UP000517916">
    <property type="component" value="Unassembled WGS sequence"/>
</dbReference>
<dbReference type="EMBL" id="JACJID010000009">
    <property type="protein sequence ID" value="MBA8931454.1"/>
    <property type="molecule type" value="Genomic_DNA"/>
</dbReference>
<proteinExistence type="predicted"/>
<feature type="region of interest" description="Disordered" evidence="1">
    <location>
        <begin position="23"/>
        <end position="43"/>
    </location>
</feature>
<feature type="compositionally biased region" description="Low complexity" evidence="1">
    <location>
        <begin position="195"/>
        <end position="206"/>
    </location>
</feature>
<accession>A0ABR6BX26</accession>
<feature type="region of interest" description="Disordered" evidence="1">
    <location>
        <begin position="154"/>
        <end position="306"/>
    </location>
</feature>
<sequence length="306" mass="31627">MYEDSKRGSQSVATRQIPVSELLARHRTEQAPSPQWQHPSMNEVTTEIPVYRDEQYEDVVYGGGDVDEFEAEFETETPVEPVEAPAEAETERLRLAADTPSGELYIRELLQREGKLPREERRKQVPKIAAAAAGVAALCGAVTASVLHIQAGDDTKNLSAGTPGVPLTVVDNGGPRGQGQDVPMSTNQNGTVLIPPTQSSTEQPTTKGPRVAPYVNASTKAAAPSSTAPSSQAPAPSSSAPAPTTTPSSSTPPTSSDKTPTTSTPSTPSATPPSSSNPAPPPAHNSGGGLLGTIGGVLDPITGLLG</sequence>
<evidence type="ECO:0000313" key="3">
    <source>
        <dbReference type="Proteomes" id="UP000517916"/>
    </source>
</evidence>
<name>A0ABR6BX26_9PSEU</name>
<organism evidence="2 3">
    <name type="scientific">Kutzneria viridogrisea</name>
    <dbReference type="NCBI Taxonomy" id="47990"/>
    <lineage>
        <taxon>Bacteria</taxon>
        <taxon>Bacillati</taxon>
        <taxon>Actinomycetota</taxon>
        <taxon>Actinomycetes</taxon>
        <taxon>Pseudonocardiales</taxon>
        <taxon>Pseudonocardiaceae</taxon>
        <taxon>Kutzneria</taxon>
    </lineage>
</organism>
<dbReference type="RefSeq" id="WP_025361296.1">
    <property type="nucleotide sequence ID" value="NZ_BAAABQ010000009.1"/>
</dbReference>
<evidence type="ECO:0000313" key="2">
    <source>
        <dbReference type="EMBL" id="MBA8931454.1"/>
    </source>
</evidence>
<comment type="caution">
    <text evidence="2">The sequence shown here is derived from an EMBL/GenBank/DDBJ whole genome shotgun (WGS) entry which is preliminary data.</text>
</comment>
<feature type="compositionally biased region" description="Low complexity" evidence="1">
    <location>
        <begin position="217"/>
        <end position="277"/>
    </location>
</feature>
<feature type="compositionally biased region" description="Gly residues" evidence="1">
    <location>
        <begin position="286"/>
        <end position="295"/>
    </location>
</feature>